<feature type="domain" description="Carboxyltransferase" evidence="4">
    <location>
        <begin position="23"/>
        <end position="281"/>
    </location>
</feature>
<dbReference type="PANTHER" id="PTHR43309">
    <property type="entry name" value="5-OXOPROLINASE SUBUNIT C"/>
    <property type="match status" value="1"/>
</dbReference>
<evidence type="ECO:0000313" key="6">
    <source>
        <dbReference type="Proteomes" id="UP000663792"/>
    </source>
</evidence>
<evidence type="ECO:0000259" key="4">
    <source>
        <dbReference type="SMART" id="SM00797"/>
    </source>
</evidence>
<protein>
    <submittedName>
        <fullName evidence="5">Biotin-dependent carboxyltransferase family protein</fullName>
    </submittedName>
</protein>
<dbReference type="Gene3D" id="2.40.100.10">
    <property type="entry name" value="Cyclophilin-like"/>
    <property type="match status" value="1"/>
</dbReference>
<dbReference type="GO" id="GO:0005524">
    <property type="term" value="F:ATP binding"/>
    <property type="evidence" value="ECO:0007669"/>
    <property type="project" value="UniProtKB-KW"/>
</dbReference>
<keyword evidence="2" id="KW-0378">Hydrolase</keyword>
<name>A0A939C2J0_9ACTN</name>
<dbReference type="InterPro" id="IPR003778">
    <property type="entry name" value="CT_A_B"/>
</dbReference>
<evidence type="ECO:0000256" key="1">
    <source>
        <dbReference type="ARBA" id="ARBA00022741"/>
    </source>
</evidence>
<dbReference type="InterPro" id="IPR029000">
    <property type="entry name" value="Cyclophilin-like_dom_sf"/>
</dbReference>
<dbReference type="PANTHER" id="PTHR43309:SF3">
    <property type="entry name" value="5-OXOPROLINASE SUBUNIT C"/>
    <property type="match status" value="1"/>
</dbReference>
<proteinExistence type="predicted"/>
<sequence>MITVLRAGPLTTVQDAGRTGHTAVGVSTSGAADLPSYRLAVRLVGAPAGTAALEITLGGLVAVLDADRWVAVTGAPAPLTVAGRPVTGPLVRVPAGAPLAVGTPAVGLRSYLAVGGGLLVRPVLGSRSTDTLAGLGPPPVADGLHIPIGPDGPPADDADLAVSRVPADAATARFRWGPRDDRFSAADRAALVGTTWTVSPDSNRVGARLTGARLRSAAGTLPSEGTVAGSLQVPPSGEPIVFLADHPVTGGYPVIGVLTDPDLALLAQCRPGTSVRLLPVA</sequence>
<comment type="caution">
    <text evidence="5">The sequence shown here is derived from an EMBL/GenBank/DDBJ whole genome shotgun (WGS) entry which is preliminary data.</text>
</comment>
<keyword evidence="3" id="KW-0067">ATP-binding</keyword>
<dbReference type="SMART" id="SM00797">
    <property type="entry name" value="AHS2"/>
    <property type="match status" value="1"/>
</dbReference>
<dbReference type="GO" id="GO:0016787">
    <property type="term" value="F:hydrolase activity"/>
    <property type="evidence" value="ECO:0007669"/>
    <property type="project" value="UniProtKB-KW"/>
</dbReference>
<reference evidence="5" key="1">
    <citation type="submission" date="2021-01" db="EMBL/GenBank/DDBJ databases">
        <title>YIM 132084 draft genome.</title>
        <authorList>
            <person name="An D."/>
        </authorList>
    </citation>
    <scope>NUCLEOTIDE SEQUENCE</scope>
    <source>
        <strain evidence="5">YIM 132084</strain>
    </source>
</reference>
<dbReference type="EMBL" id="JAERWK010000016">
    <property type="protein sequence ID" value="MBM9468162.1"/>
    <property type="molecule type" value="Genomic_DNA"/>
</dbReference>
<dbReference type="InterPro" id="IPR052708">
    <property type="entry name" value="PxpC"/>
</dbReference>
<evidence type="ECO:0000313" key="5">
    <source>
        <dbReference type="EMBL" id="MBM9468162.1"/>
    </source>
</evidence>
<accession>A0A939C2J0</accession>
<dbReference type="NCBIfam" id="TIGR00724">
    <property type="entry name" value="urea_amlyse_rel"/>
    <property type="match status" value="1"/>
</dbReference>
<keyword evidence="1" id="KW-0547">Nucleotide-binding</keyword>
<dbReference type="Proteomes" id="UP000663792">
    <property type="component" value="Unassembled WGS sequence"/>
</dbReference>
<dbReference type="SUPFAM" id="SSF50891">
    <property type="entry name" value="Cyclophilin-like"/>
    <property type="match status" value="1"/>
</dbReference>
<evidence type="ECO:0000256" key="2">
    <source>
        <dbReference type="ARBA" id="ARBA00022801"/>
    </source>
</evidence>
<gene>
    <name evidence="5" type="ORF">JL106_12820</name>
</gene>
<keyword evidence="6" id="KW-1185">Reference proteome</keyword>
<organism evidence="5 6">
    <name type="scientific">Nakamurella leprariae</name>
    <dbReference type="NCBI Taxonomy" id="2803911"/>
    <lineage>
        <taxon>Bacteria</taxon>
        <taxon>Bacillati</taxon>
        <taxon>Actinomycetota</taxon>
        <taxon>Actinomycetes</taxon>
        <taxon>Nakamurellales</taxon>
        <taxon>Nakamurellaceae</taxon>
        <taxon>Nakamurella</taxon>
    </lineage>
</organism>
<dbReference type="Pfam" id="PF02626">
    <property type="entry name" value="CT_A_B"/>
    <property type="match status" value="1"/>
</dbReference>
<dbReference type="AlphaFoldDB" id="A0A939C2J0"/>
<evidence type="ECO:0000256" key="3">
    <source>
        <dbReference type="ARBA" id="ARBA00022840"/>
    </source>
</evidence>